<accession>A0AAD9GKV9</accession>
<keyword evidence="3" id="KW-1185">Reference proteome</keyword>
<keyword evidence="1" id="KW-0175">Coiled coil</keyword>
<dbReference type="AlphaFoldDB" id="A0AAD9GKV9"/>
<protein>
    <submittedName>
        <fullName evidence="2">Uncharacterized protein</fullName>
    </submittedName>
</protein>
<name>A0AAD9GKV9_9STRA</name>
<dbReference type="Proteomes" id="UP001259832">
    <property type="component" value="Unassembled WGS sequence"/>
</dbReference>
<sequence>MEVESLKFTLRRLQEIKEKRNRIQDKQSSGNRNGAVWMEACGRQLEQRLRAERENLQLKKKCKREERIVKQLKMLLYKRPSRWETAYPETRNGFLTRRIEIPEGYMNQTAALIFDKLSASVKNC</sequence>
<evidence type="ECO:0000313" key="2">
    <source>
        <dbReference type="EMBL" id="KAK1939901.1"/>
    </source>
</evidence>
<organism evidence="2 3">
    <name type="scientific">Phytophthora citrophthora</name>
    <dbReference type="NCBI Taxonomy" id="4793"/>
    <lineage>
        <taxon>Eukaryota</taxon>
        <taxon>Sar</taxon>
        <taxon>Stramenopiles</taxon>
        <taxon>Oomycota</taxon>
        <taxon>Peronosporomycetes</taxon>
        <taxon>Peronosporales</taxon>
        <taxon>Peronosporaceae</taxon>
        <taxon>Phytophthora</taxon>
    </lineage>
</organism>
<comment type="caution">
    <text evidence="2">The sequence shown here is derived from an EMBL/GenBank/DDBJ whole genome shotgun (WGS) entry which is preliminary data.</text>
</comment>
<evidence type="ECO:0000313" key="3">
    <source>
        <dbReference type="Proteomes" id="UP001259832"/>
    </source>
</evidence>
<proteinExistence type="predicted"/>
<reference evidence="2" key="1">
    <citation type="submission" date="2023-08" db="EMBL/GenBank/DDBJ databases">
        <title>Reference Genome Resource for the Citrus Pathogen Phytophthora citrophthora.</title>
        <authorList>
            <person name="Moller H."/>
            <person name="Coetzee B."/>
            <person name="Rose L.J."/>
            <person name="Van Niekerk J.M."/>
        </authorList>
    </citation>
    <scope>NUCLEOTIDE SEQUENCE</scope>
    <source>
        <strain evidence="2">STE-U-9442</strain>
    </source>
</reference>
<evidence type="ECO:0000256" key="1">
    <source>
        <dbReference type="SAM" id="Coils"/>
    </source>
</evidence>
<gene>
    <name evidence="2" type="ORF">P3T76_008224</name>
</gene>
<feature type="coiled-coil region" evidence="1">
    <location>
        <begin position="6"/>
        <end position="68"/>
    </location>
</feature>
<dbReference type="EMBL" id="JASMQC010000015">
    <property type="protein sequence ID" value="KAK1939901.1"/>
    <property type="molecule type" value="Genomic_DNA"/>
</dbReference>